<comment type="caution">
    <text evidence="1">The sequence shown here is derived from an EMBL/GenBank/DDBJ whole genome shotgun (WGS) entry which is preliminary data.</text>
</comment>
<gene>
    <name evidence="1" type="ORF">IWX90DRAFT_416999</name>
</gene>
<dbReference type="Proteomes" id="UP001456524">
    <property type="component" value="Unassembled WGS sequence"/>
</dbReference>
<evidence type="ECO:0000313" key="1">
    <source>
        <dbReference type="EMBL" id="KAK8162008.1"/>
    </source>
</evidence>
<proteinExistence type="predicted"/>
<organism evidence="1 2">
    <name type="scientific">Phyllosticta citrichinensis</name>
    <dbReference type="NCBI Taxonomy" id="1130410"/>
    <lineage>
        <taxon>Eukaryota</taxon>
        <taxon>Fungi</taxon>
        <taxon>Dikarya</taxon>
        <taxon>Ascomycota</taxon>
        <taxon>Pezizomycotina</taxon>
        <taxon>Dothideomycetes</taxon>
        <taxon>Dothideomycetes incertae sedis</taxon>
        <taxon>Botryosphaeriales</taxon>
        <taxon>Phyllostictaceae</taxon>
        <taxon>Phyllosticta</taxon>
    </lineage>
</organism>
<dbReference type="EMBL" id="JBBWUH010000007">
    <property type="protein sequence ID" value="KAK8162008.1"/>
    <property type="molecule type" value="Genomic_DNA"/>
</dbReference>
<keyword evidence="2" id="KW-1185">Reference proteome</keyword>
<sequence>MGTQRKSSFEFAQFDAENEEETARFQELHTVPGALEVAHLFPRRLGLLSCTAPRKVSLALFRADHLNLAVAVVVGIGTAVFDEVLLAIEARGGAVVLVSAAETSSTVATGDFALFGRRSVTGRLSATRIQVCCCDDGDDCGAGDKSLAMASQTRASARTRLSGKAGLRHSKPISRSFRVRQLKCLTCLKKQSGQQLGNIKEAARLAGADCSNVISKTPIHGAFMRTLQRLKGAGAGESKESLFIHPDVGGMAYLLH</sequence>
<protein>
    <submittedName>
        <fullName evidence="1">Uncharacterized protein</fullName>
    </submittedName>
</protein>
<evidence type="ECO:0000313" key="2">
    <source>
        <dbReference type="Proteomes" id="UP001456524"/>
    </source>
</evidence>
<name>A0ABR1XP71_9PEZI</name>
<reference evidence="1 2" key="1">
    <citation type="journal article" date="2022" name="G3 (Bethesda)">
        <title>Enemy or ally: a genomic approach to elucidate the lifestyle of Phyllosticta citrichinaensis.</title>
        <authorList>
            <person name="Buijs V.A."/>
            <person name="Groenewald J.Z."/>
            <person name="Haridas S."/>
            <person name="LaButti K.M."/>
            <person name="Lipzen A."/>
            <person name="Martin F.M."/>
            <person name="Barry K."/>
            <person name="Grigoriev I.V."/>
            <person name="Crous P.W."/>
            <person name="Seidl M.F."/>
        </authorList>
    </citation>
    <scope>NUCLEOTIDE SEQUENCE [LARGE SCALE GENOMIC DNA]</scope>
    <source>
        <strain evidence="1 2">CBS 129764</strain>
    </source>
</reference>
<accession>A0ABR1XP71</accession>